<dbReference type="Gene3D" id="3.40.630.30">
    <property type="match status" value="1"/>
</dbReference>
<evidence type="ECO:0000313" key="3">
    <source>
        <dbReference type="EMBL" id="TFZ42745.1"/>
    </source>
</evidence>
<evidence type="ECO:0000259" key="1">
    <source>
        <dbReference type="PROSITE" id="PS51186"/>
    </source>
</evidence>
<dbReference type="RefSeq" id="WP_135253625.1">
    <property type="nucleotide sequence ID" value="NZ_CP038865.1"/>
</dbReference>
<gene>
    <name evidence="3" type="ORF">E4031_01830</name>
    <name evidence="2" type="ORF">E4Z98_03910</name>
</gene>
<dbReference type="Proteomes" id="UP000296883">
    <property type="component" value="Chromosome"/>
</dbReference>
<keyword evidence="4" id="KW-1185">Reference proteome</keyword>
<name>A0A4Z0DCS7_9ENTE</name>
<protein>
    <submittedName>
        <fullName evidence="2">GNAT family N-acetyltransferase</fullName>
    </submittedName>
</protein>
<dbReference type="InterPro" id="IPR016181">
    <property type="entry name" value="Acyl_CoA_acyltransferase"/>
</dbReference>
<sequence length="187" mass="21725">MEIRQANHGEFNHILQLLKQAATRIKNTGSTQWAHVLEGKEDQQLLTHLLNQEVMVGIMDNEIISVCYLTKRMSDWDCNLWGNRSTPHDFPTYYLHKLALADGYQGKGKADTFLLSLQKHMKQKYPEGSTIRLDCMAEKNILMDLYERVGFEFVARRDNIQLSDHTAPFNIYHWCSHVVNEEINSQS</sequence>
<evidence type="ECO:0000313" key="5">
    <source>
        <dbReference type="Proteomes" id="UP000297725"/>
    </source>
</evidence>
<organism evidence="2 4">
    <name type="scientific">Vagococcus xieshaowenii</name>
    <dbReference type="NCBI Taxonomy" id="2562451"/>
    <lineage>
        <taxon>Bacteria</taxon>
        <taxon>Bacillati</taxon>
        <taxon>Bacillota</taxon>
        <taxon>Bacilli</taxon>
        <taxon>Lactobacillales</taxon>
        <taxon>Enterococcaceae</taxon>
        <taxon>Vagococcus</taxon>
    </lineage>
</organism>
<accession>A0A4Z0DCS7</accession>
<dbReference type="EMBL" id="SRHU01000008">
    <property type="protein sequence ID" value="TFZ42745.1"/>
    <property type="molecule type" value="Genomic_DNA"/>
</dbReference>
<dbReference type="OrthoDB" id="6382410at2"/>
<evidence type="ECO:0000313" key="4">
    <source>
        <dbReference type="Proteomes" id="UP000296883"/>
    </source>
</evidence>
<dbReference type="PROSITE" id="PS51186">
    <property type="entry name" value="GNAT"/>
    <property type="match status" value="1"/>
</dbReference>
<dbReference type="Proteomes" id="UP000297725">
    <property type="component" value="Unassembled WGS sequence"/>
</dbReference>
<dbReference type="InterPro" id="IPR000182">
    <property type="entry name" value="GNAT_dom"/>
</dbReference>
<feature type="domain" description="N-acetyltransferase" evidence="1">
    <location>
        <begin position="1"/>
        <end position="168"/>
    </location>
</feature>
<reference evidence="2 4" key="2">
    <citation type="journal article" date="2020" name="Int. J. Syst. Evol. Microbiol.">
        <title>Vagococcus xieshaowenii sp. nov., isolated from snow finch (Montifringilla taczanowskii) cloacal content.</title>
        <authorList>
            <person name="Ge Y."/>
            <person name="Yang J."/>
            <person name="Lai X.H."/>
            <person name="Zhang G."/>
            <person name="Jin D."/>
            <person name="Lu S."/>
            <person name="Wang B."/>
            <person name="Huang Y."/>
            <person name="Huang Y."/>
            <person name="Ren Z."/>
            <person name="Zhang X."/>
            <person name="Xu J."/>
        </authorList>
    </citation>
    <scope>NUCLEOTIDE SEQUENCE [LARGE SCALE GENOMIC DNA]</scope>
    <source>
        <strain evidence="4">personal::cf-49</strain>
        <strain evidence="2">Personal::cf-49</strain>
    </source>
</reference>
<evidence type="ECO:0000313" key="2">
    <source>
        <dbReference type="EMBL" id="QCA28500.1"/>
    </source>
</evidence>
<reference evidence="3 5" key="1">
    <citation type="submission" date="2019-03" db="EMBL/GenBank/DDBJ databases">
        <title>Vagococcus sp. was isolated fron gut of Carduelis flavirostris.</title>
        <authorList>
            <person name="Ge Y."/>
        </authorList>
    </citation>
    <scope>NUCLEOTIDE SEQUENCE [LARGE SCALE GENOMIC DNA]</scope>
    <source>
        <strain evidence="3 5">CF-210</strain>
    </source>
</reference>
<proteinExistence type="predicted"/>
<dbReference type="AlphaFoldDB" id="A0A4Z0DCS7"/>
<dbReference type="GO" id="GO:0016747">
    <property type="term" value="F:acyltransferase activity, transferring groups other than amino-acyl groups"/>
    <property type="evidence" value="ECO:0007669"/>
    <property type="project" value="InterPro"/>
</dbReference>
<dbReference type="SUPFAM" id="SSF55729">
    <property type="entry name" value="Acyl-CoA N-acyltransferases (Nat)"/>
    <property type="match status" value="1"/>
</dbReference>
<dbReference type="EMBL" id="CP038865">
    <property type="protein sequence ID" value="QCA28500.1"/>
    <property type="molecule type" value="Genomic_DNA"/>
</dbReference>
<dbReference type="Pfam" id="PF00583">
    <property type="entry name" value="Acetyltransf_1"/>
    <property type="match status" value="1"/>
</dbReference>
<accession>A0A7Z1Y9J1</accession>
<dbReference type="KEGG" id="vac:E4Z98_03910"/>